<proteinExistence type="predicted"/>
<name>X1GRQ8_9ZZZZ</name>
<comment type="caution">
    <text evidence="2">The sequence shown here is derived from an EMBL/GenBank/DDBJ whole genome shotgun (WGS) entry which is preliminary data.</text>
</comment>
<sequence>MANKQKIQYKTYKDFKSGIYFKSPEGDSTTPVTAVVDAENVDFTEFGTIKKRLGFTQLGAADEITSAGSIQGLHYYGYQDQLLTVCTDSLYKFVVGSDTDWILAGSGLVADQKTEFANALTYCWITNNTDTPQRYDGTDMSDSETGTSPDHNRPLKAEFVIFKHNRLWYGDITESDSGTYSSRYRYSGLRAIEGADAWNIDAWFDVEQDDGDNISGLRAYRNTIAIAKNNSLHLLKGTSNVDFGQFNYSTTHGCVANRTM</sequence>
<feature type="region of interest" description="Disordered" evidence="1">
    <location>
        <begin position="133"/>
        <end position="152"/>
    </location>
</feature>
<evidence type="ECO:0000256" key="1">
    <source>
        <dbReference type="SAM" id="MobiDB-lite"/>
    </source>
</evidence>
<protein>
    <submittedName>
        <fullName evidence="2">Uncharacterized protein</fullName>
    </submittedName>
</protein>
<reference evidence="2" key="1">
    <citation type="journal article" date="2014" name="Front. Microbiol.">
        <title>High frequency of phylogenetically diverse reductive dehalogenase-homologous genes in deep subseafloor sedimentary metagenomes.</title>
        <authorList>
            <person name="Kawai M."/>
            <person name="Futagami T."/>
            <person name="Toyoda A."/>
            <person name="Takaki Y."/>
            <person name="Nishi S."/>
            <person name="Hori S."/>
            <person name="Arai W."/>
            <person name="Tsubouchi T."/>
            <person name="Morono Y."/>
            <person name="Uchiyama I."/>
            <person name="Ito T."/>
            <person name="Fujiyama A."/>
            <person name="Inagaki F."/>
            <person name="Takami H."/>
        </authorList>
    </citation>
    <scope>NUCLEOTIDE SEQUENCE</scope>
    <source>
        <strain evidence="2">Expedition CK06-06</strain>
    </source>
</reference>
<organism evidence="2">
    <name type="scientific">marine sediment metagenome</name>
    <dbReference type="NCBI Taxonomy" id="412755"/>
    <lineage>
        <taxon>unclassified sequences</taxon>
        <taxon>metagenomes</taxon>
        <taxon>ecological metagenomes</taxon>
    </lineage>
</organism>
<dbReference type="AlphaFoldDB" id="X1GRQ8"/>
<gene>
    <name evidence="2" type="ORF">S03H2_35121</name>
</gene>
<dbReference type="EMBL" id="BARU01021469">
    <property type="protein sequence ID" value="GAH60561.1"/>
    <property type="molecule type" value="Genomic_DNA"/>
</dbReference>
<evidence type="ECO:0000313" key="2">
    <source>
        <dbReference type="EMBL" id="GAH60561.1"/>
    </source>
</evidence>
<feature type="non-terminal residue" evidence="2">
    <location>
        <position position="260"/>
    </location>
</feature>
<accession>X1GRQ8</accession>